<name>A0A177BWM8_9PLEO</name>
<gene>
    <name evidence="3" type="ORF">CC84DRAFT_1169480</name>
</gene>
<protein>
    <recommendedName>
        <fullName evidence="5">Extracellular membrane protein CFEM domain-containing protein</fullName>
    </recommendedName>
</protein>
<keyword evidence="2" id="KW-0732">Signal</keyword>
<evidence type="ECO:0000313" key="4">
    <source>
        <dbReference type="Proteomes" id="UP000077069"/>
    </source>
</evidence>
<proteinExistence type="predicted"/>
<evidence type="ECO:0000313" key="3">
    <source>
        <dbReference type="EMBL" id="OAF99360.1"/>
    </source>
</evidence>
<dbReference type="RefSeq" id="XP_018029726.1">
    <property type="nucleotide sequence ID" value="XM_018179670.1"/>
</dbReference>
<dbReference type="Proteomes" id="UP000077069">
    <property type="component" value="Unassembled WGS sequence"/>
</dbReference>
<dbReference type="InParanoid" id="A0A177BWM8"/>
<feature type="region of interest" description="Disordered" evidence="1">
    <location>
        <begin position="138"/>
        <end position="199"/>
    </location>
</feature>
<accession>A0A177BWM8</accession>
<dbReference type="GeneID" id="28763156"/>
<evidence type="ECO:0000256" key="1">
    <source>
        <dbReference type="SAM" id="MobiDB-lite"/>
    </source>
</evidence>
<evidence type="ECO:0008006" key="5">
    <source>
        <dbReference type="Google" id="ProtNLM"/>
    </source>
</evidence>
<dbReference type="AlphaFoldDB" id="A0A177BWM8"/>
<evidence type="ECO:0000256" key="2">
    <source>
        <dbReference type="SAM" id="SignalP"/>
    </source>
</evidence>
<feature type="compositionally biased region" description="Low complexity" evidence="1">
    <location>
        <begin position="146"/>
        <end position="199"/>
    </location>
</feature>
<feature type="chain" id="PRO_5008057439" description="Extracellular membrane protein CFEM domain-containing protein" evidence="2">
    <location>
        <begin position="18"/>
        <end position="218"/>
    </location>
</feature>
<dbReference type="OrthoDB" id="3791842at2759"/>
<organism evidence="3 4">
    <name type="scientific">Paraphaeosphaeria sporulosa</name>
    <dbReference type="NCBI Taxonomy" id="1460663"/>
    <lineage>
        <taxon>Eukaryota</taxon>
        <taxon>Fungi</taxon>
        <taxon>Dikarya</taxon>
        <taxon>Ascomycota</taxon>
        <taxon>Pezizomycotina</taxon>
        <taxon>Dothideomycetes</taxon>
        <taxon>Pleosporomycetidae</taxon>
        <taxon>Pleosporales</taxon>
        <taxon>Massarineae</taxon>
        <taxon>Didymosphaeriaceae</taxon>
        <taxon>Paraphaeosphaeria</taxon>
    </lineage>
</organism>
<feature type="signal peptide" evidence="2">
    <location>
        <begin position="1"/>
        <end position="17"/>
    </location>
</feature>
<sequence length="218" mass="21858">MARILALSFVTASLAAAAPEPLITARAELHPRADSSILGWISTSGASRLSDVRSCDFPQTLTQSGSYAQCCEKDKECNFYTTCSAGNVIAESTSVFCDEGFCNTGIILETKGATSAQSYLGCWATSLGKDPITLIQSMGATGPAPTGLTSSTDDSSITESGSAASTGTATVSSSSESESESSPTSESSPSSSSPGAAAGVAKPLTGVVGLIAGLVAML</sequence>
<keyword evidence="4" id="KW-1185">Reference proteome</keyword>
<dbReference type="EMBL" id="KV441562">
    <property type="protein sequence ID" value="OAF99360.1"/>
    <property type="molecule type" value="Genomic_DNA"/>
</dbReference>
<reference evidence="3 4" key="1">
    <citation type="submission" date="2016-05" db="EMBL/GenBank/DDBJ databases">
        <title>Comparative analysis of secretome profiles of manganese(II)-oxidizing ascomycete fungi.</title>
        <authorList>
            <consortium name="DOE Joint Genome Institute"/>
            <person name="Zeiner C.A."/>
            <person name="Purvine S.O."/>
            <person name="Zink E.M."/>
            <person name="Wu S."/>
            <person name="Pasa-Tolic L."/>
            <person name="Chaput D.L."/>
            <person name="Haridas S."/>
            <person name="Grigoriev I.V."/>
            <person name="Santelli C.M."/>
            <person name="Hansel C.M."/>
        </authorList>
    </citation>
    <scope>NUCLEOTIDE SEQUENCE [LARGE SCALE GENOMIC DNA]</scope>
    <source>
        <strain evidence="3 4">AP3s5-JAC2a</strain>
    </source>
</reference>